<keyword evidence="2" id="KW-1185">Reference proteome</keyword>
<evidence type="ECO:0000313" key="1">
    <source>
        <dbReference type="EMBL" id="MCL9808017.1"/>
    </source>
</evidence>
<gene>
    <name evidence="1" type="ORF">NAT50_01440</name>
</gene>
<dbReference type="Proteomes" id="UP001317191">
    <property type="component" value="Unassembled WGS sequence"/>
</dbReference>
<organism evidence="1 2">
    <name type="scientific">Flavobacterium luminosum</name>
    <dbReference type="NCBI Taxonomy" id="2949086"/>
    <lineage>
        <taxon>Bacteria</taxon>
        <taxon>Pseudomonadati</taxon>
        <taxon>Bacteroidota</taxon>
        <taxon>Flavobacteriia</taxon>
        <taxon>Flavobacteriales</taxon>
        <taxon>Flavobacteriaceae</taxon>
        <taxon>Flavobacterium</taxon>
    </lineage>
</organism>
<dbReference type="EMBL" id="JAMLJM010000001">
    <property type="protein sequence ID" value="MCL9808017.1"/>
    <property type="molecule type" value="Genomic_DNA"/>
</dbReference>
<sequence>MIFTAIALVAFAGTSMGNTVEETQSESIVIETTKTDESDDCTEHAAALYETLIDADCGSPTCGGDDIGLLNDLMALCSL</sequence>
<accession>A0ABT0TKJ4</accession>
<proteinExistence type="predicted"/>
<protein>
    <submittedName>
        <fullName evidence="1">Uncharacterized protein</fullName>
    </submittedName>
</protein>
<comment type="caution">
    <text evidence="1">The sequence shown here is derived from an EMBL/GenBank/DDBJ whole genome shotgun (WGS) entry which is preliminary data.</text>
</comment>
<reference evidence="1 2" key="1">
    <citation type="submission" date="2022-05" db="EMBL/GenBank/DDBJ databases">
        <title>Flavobacterium sp., isolated from activated sludge.</title>
        <authorList>
            <person name="Ran Q."/>
        </authorList>
    </citation>
    <scope>NUCLEOTIDE SEQUENCE [LARGE SCALE GENOMIC DNA]</scope>
    <source>
        <strain evidence="1 2">HXWNR70</strain>
    </source>
</reference>
<name>A0ABT0TKJ4_9FLAO</name>
<dbReference type="RefSeq" id="WP_250590759.1">
    <property type="nucleotide sequence ID" value="NZ_JAMLJM010000001.1"/>
</dbReference>
<evidence type="ECO:0000313" key="2">
    <source>
        <dbReference type="Proteomes" id="UP001317191"/>
    </source>
</evidence>